<dbReference type="OMA" id="TTTNSEC"/>
<accession>T1GQZ3</accession>
<dbReference type="PANTHER" id="PTHR21721">
    <property type="entry name" value="GH09876P-RELATED"/>
    <property type="match status" value="1"/>
</dbReference>
<evidence type="ECO:0000313" key="3">
    <source>
        <dbReference type="EnsemblMetazoa" id="MESCA006059-PA"/>
    </source>
</evidence>
<dbReference type="Pfam" id="PF05444">
    <property type="entry name" value="DUF753"/>
    <property type="match status" value="1"/>
</dbReference>
<feature type="chain" id="PRO_5004577634" description="DUF753 domain-containing protein" evidence="1">
    <location>
        <begin position="23"/>
        <end position="387"/>
    </location>
</feature>
<dbReference type="InterPro" id="IPR008472">
    <property type="entry name" value="DUF753"/>
</dbReference>
<dbReference type="EMBL" id="CAQQ02019710">
    <property type="status" value="NOT_ANNOTATED_CDS"/>
    <property type="molecule type" value="Genomic_DNA"/>
</dbReference>
<dbReference type="EMBL" id="CAQQ02019709">
    <property type="status" value="NOT_ANNOTATED_CDS"/>
    <property type="molecule type" value="Genomic_DNA"/>
</dbReference>
<dbReference type="HOGENOM" id="CLU_714319_0_0_1"/>
<reference evidence="4" key="1">
    <citation type="submission" date="2013-02" db="EMBL/GenBank/DDBJ databases">
        <authorList>
            <person name="Hughes D."/>
        </authorList>
    </citation>
    <scope>NUCLEOTIDE SEQUENCE</scope>
    <source>
        <strain>Durham</strain>
        <strain evidence="4">NC isolate 2 -- Noor lab</strain>
    </source>
</reference>
<feature type="signal peptide" evidence="1">
    <location>
        <begin position="1"/>
        <end position="22"/>
    </location>
</feature>
<reference evidence="3" key="2">
    <citation type="submission" date="2015-06" db="UniProtKB">
        <authorList>
            <consortium name="EnsemblMetazoa"/>
        </authorList>
    </citation>
    <scope>IDENTIFICATION</scope>
</reference>
<evidence type="ECO:0000256" key="1">
    <source>
        <dbReference type="SAM" id="SignalP"/>
    </source>
</evidence>
<sequence>MSRVKQVTFLVFIALFVQGLQSTCIECNSDNESACISSPNAVKTTCPYNNCYSYQHPETKYVERGCLSNGIPEVCSNLENCNICSNADLCNKESFKVDCLECNSATNADCKDKPEAITSFCQSETCYFRENIENVVSRGCLSVDTEQSCVEDKDCTSCKDEQHCNIKQDTTPECFSCQGDGCSEIDFATQTRVKCNEGSKCITQLNNQGLVVRGCTQSAQEKCLDENTCKICDGRLCNGEIFPTDRLKCIQCNSTAQGDECSLASEKFSRTCNIYNKEDQCFTYADEKGLLYRGCASDKNQACTEDNCLKCSGDNCNTNGLQVPNKLKCIKCDSSKGEECEADKIKAEAVTCTGNHNLNERETCFVQKVTSEDNKVTTKRGCFFELA</sequence>
<evidence type="ECO:0000313" key="4">
    <source>
        <dbReference type="Proteomes" id="UP000015102"/>
    </source>
</evidence>
<dbReference type="AlphaFoldDB" id="T1GQZ3"/>
<dbReference type="EnsemblMetazoa" id="MESCA006059-RA">
    <property type="protein sequence ID" value="MESCA006059-PA"/>
    <property type="gene ID" value="MESCA006059"/>
</dbReference>
<evidence type="ECO:0000259" key="2">
    <source>
        <dbReference type="Pfam" id="PF05444"/>
    </source>
</evidence>
<feature type="domain" description="DUF753" evidence="2">
    <location>
        <begin position="248"/>
        <end position="317"/>
    </location>
</feature>
<protein>
    <recommendedName>
        <fullName evidence="2">DUF753 domain-containing protein</fullName>
    </recommendedName>
</protein>
<keyword evidence="1" id="KW-0732">Signal</keyword>
<keyword evidence="4" id="KW-1185">Reference proteome</keyword>
<name>T1GQZ3_MEGSC</name>
<organism evidence="3 4">
    <name type="scientific">Megaselia scalaris</name>
    <name type="common">Humpbacked fly</name>
    <name type="synonym">Phora scalaris</name>
    <dbReference type="NCBI Taxonomy" id="36166"/>
    <lineage>
        <taxon>Eukaryota</taxon>
        <taxon>Metazoa</taxon>
        <taxon>Ecdysozoa</taxon>
        <taxon>Arthropoda</taxon>
        <taxon>Hexapoda</taxon>
        <taxon>Insecta</taxon>
        <taxon>Pterygota</taxon>
        <taxon>Neoptera</taxon>
        <taxon>Endopterygota</taxon>
        <taxon>Diptera</taxon>
        <taxon>Brachycera</taxon>
        <taxon>Muscomorpha</taxon>
        <taxon>Platypezoidea</taxon>
        <taxon>Phoridae</taxon>
        <taxon>Megaseliini</taxon>
        <taxon>Megaselia</taxon>
    </lineage>
</organism>
<proteinExistence type="predicted"/>
<dbReference type="Proteomes" id="UP000015102">
    <property type="component" value="Unassembled WGS sequence"/>
</dbReference>